<dbReference type="AlphaFoldDB" id="A0A1X7K763"/>
<evidence type="ECO:0000256" key="1">
    <source>
        <dbReference type="SAM" id="Phobius"/>
    </source>
</evidence>
<dbReference type="NCBIfam" id="NF041642">
    <property type="entry name" value="RAxF_45"/>
    <property type="match status" value="1"/>
</dbReference>
<gene>
    <name evidence="2" type="ORF">SAMN06295960_2127</name>
</gene>
<evidence type="ECO:0000313" key="3">
    <source>
        <dbReference type="Proteomes" id="UP000193834"/>
    </source>
</evidence>
<proteinExistence type="predicted"/>
<organism evidence="2 3">
    <name type="scientific">Paenibacillus aquistagni</name>
    <dbReference type="NCBI Taxonomy" id="1852522"/>
    <lineage>
        <taxon>Bacteria</taxon>
        <taxon>Bacillati</taxon>
        <taxon>Bacillota</taxon>
        <taxon>Bacilli</taxon>
        <taxon>Bacillales</taxon>
        <taxon>Paenibacillaceae</taxon>
        <taxon>Paenibacillus</taxon>
    </lineage>
</organism>
<dbReference type="EMBL" id="FXAZ01000002">
    <property type="protein sequence ID" value="SMG36538.1"/>
    <property type="molecule type" value="Genomic_DNA"/>
</dbReference>
<name>A0A1X7K763_9BACL</name>
<feature type="transmembrane region" description="Helical" evidence="1">
    <location>
        <begin position="12"/>
        <end position="30"/>
    </location>
</feature>
<dbReference type="RefSeq" id="WP_085494329.1">
    <property type="nucleotide sequence ID" value="NZ_FXAZ01000002.1"/>
</dbReference>
<dbReference type="STRING" id="1852522.SAMN06295960_2127"/>
<keyword evidence="1" id="KW-0472">Membrane</keyword>
<keyword evidence="1" id="KW-1133">Transmembrane helix</keyword>
<keyword evidence="1" id="KW-0812">Transmembrane</keyword>
<sequence>MFTMDSALKRVCMMRMVAIELLLAVTFAWMNGFTAFRSQLRGIFYDVVMQGISLSIFSHNTIKRPHRSEMFILSHP</sequence>
<dbReference type="Proteomes" id="UP000193834">
    <property type="component" value="Unassembled WGS sequence"/>
</dbReference>
<keyword evidence="3" id="KW-1185">Reference proteome</keyword>
<accession>A0A1X7K763</accession>
<evidence type="ECO:0000313" key="2">
    <source>
        <dbReference type="EMBL" id="SMG36538.1"/>
    </source>
</evidence>
<reference evidence="2 3" key="1">
    <citation type="submission" date="2017-04" db="EMBL/GenBank/DDBJ databases">
        <authorList>
            <person name="Afonso C.L."/>
            <person name="Miller P.J."/>
            <person name="Scott M.A."/>
            <person name="Spackman E."/>
            <person name="Goraichik I."/>
            <person name="Dimitrov K.M."/>
            <person name="Suarez D.L."/>
            <person name="Swayne D.E."/>
        </authorList>
    </citation>
    <scope>NUCLEOTIDE SEQUENCE [LARGE SCALE GENOMIC DNA]</scope>
    <source>
        <strain evidence="2 3">11</strain>
    </source>
</reference>
<protein>
    <submittedName>
        <fullName evidence="2">Uncharacterized protein</fullName>
    </submittedName>
</protein>
<dbReference type="InterPro" id="IPR048146">
    <property type="entry name" value="RAxF_45-like"/>
</dbReference>